<name>A0A8J6TY31_9FLAO</name>
<sequence length="617" mass="71746">MFSNYIYTAIIFICSLSNCRGQKASTDPFNYLVDNAFFFENGIHSYSENGKYGFQYKHHRITDPVYDTLFKFGKDFCVAKRDTVYILLDRNLKSRFYQPIRSVEKWYNTEKSIFVMTARSFKGISYEYTTGSADDWKLKSTPFSYYSPPYDTQDYKTDSLDNVDLFPEATSPRLGLMYTTYGSEKPYWKILCAEGQMKFFPIKGEAFIRNRPGMVFKDYYGESLVEYRDYETNKTMIINERTEEIILPPDSIVTYYKYRLGAFFEKGQLYLYKNNYNHNGITERISVYDAKGQLLHTTTPISIHKDKNTLILDPYFRTIEEIVRLESKRHPHVYMMYSPIDGTTILKNGVLCDQSGNYRLYYSTDEKQFFLLHDGRVIYSFPMKKRIYTWMDAFFDDNSLSNELIVIHRRTHKEVPVESILLSSSGKILDRTRDGSYQVHLSIDQKAIEVLRQTDSAGVELAIYTPETEQLYWVPFRKPDRDVRVFTANVIHYSGSDGEQSFETRDGESILELGKGTVSATELKTNHFLIVAHTDGKSAIYNSNFKQICDNCSIRSVNDKYLIFALFRDPKSDLFELVDESLTPISNQRYRAALGKTGKLIAVLTEANEIEYLKVGE</sequence>
<gene>
    <name evidence="1" type="ORF">H9Y05_12860</name>
</gene>
<dbReference type="Proteomes" id="UP000652681">
    <property type="component" value="Unassembled WGS sequence"/>
</dbReference>
<proteinExistence type="predicted"/>
<dbReference type="AlphaFoldDB" id="A0A8J6TY31"/>
<dbReference type="EMBL" id="JACVEL010000009">
    <property type="protein sequence ID" value="MBC9813361.1"/>
    <property type="molecule type" value="Genomic_DNA"/>
</dbReference>
<evidence type="ECO:0000313" key="1">
    <source>
        <dbReference type="EMBL" id="MBC9813361.1"/>
    </source>
</evidence>
<comment type="caution">
    <text evidence="1">The sequence shown here is derived from an EMBL/GenBank/DDBJ whole genome shotgun (WGS) entry which is preliminary data.</text>
</comment>
<reference evidence="1" key="1">
    <citation type="submission" date="2020-09" db="EMBL/GenBank/DDBJ databases">
        <title>Taishania pollutisoli gen. nov., sp. nov., Isolated from Tetrabromobisphenol A-Contaminated Soil.</title>
        <authorList>
            <person name="Chen Q."/>
        </authorList>
    </citation>
    <scope>NUCLEOTIDE SEQUENCE</scope>
    <source>
        <strain evidence="1">CZZ-1</strain>
    </source>
</reference>
<accession>A0A8J6TY31</accession>
<evidence type="ECO:0000313" key="2">
    <source>
        <dbReference type="Proteomes" id="UP000652681"/>
    </source>
</evidence>
<organism evidence="1 2">
    <name type="scientific">Taishania pollutisoli</name>
    <dbReference type="NCBI Taxonomy" id="2766479"/>
    <lineage>
        <taxon>Bacteria</taxon>
        <taxon>Pseudomonadati</taxon>
        <taxon>Bacteroidota</taxon>
        <taxon>Flavobacteriia</taxon>
        <taxon>Flavobacteriales</taxon>
        <taxon>Crocinitomicaceae</taxon>
        <taxon>Taishania</taxon>
    </lineage>
</organism>
<dbReference type="RefSeq" id="WP_216714519.1">
    <property type="nucleotide sequence ID" value="NZ_JACVEL010000009.1"/>
</dbReference>
<keyword evidence="2" id="KW-1185">Reference proteome</keyword>
<protein>
    <submittedName>
        <fullName evidence="1">Uncharacterized protein</fullName>
    </submittedName>
</protein>